<dbReference type="Gene3D" id="3.40.30.10">
    <property type="entry name" value="Glutaredoxin"/>
    <property type="match status" value="1"/>
</dbReference>
<dbReference type="RefSeq" id="WP_271187751.1">
    <property type="nucleotide sequence ID" value="NZ_BSFE01000010.1"/>
</dbReference>
<dbReference type="InterPro" id="IPR036282">
    <property type="entry name" value="Glutathione-S-Trfase_C_sf"/>
</dbReference>
<dbReference type="PANTHER" id="PTHR44051">
    <property type="entry name" value="GLUTATHIONE S-TRANSFERASE-RELATED"/>
    <property type="match status" value="1"/>
</dbReference>
<dbReference type="PANTHER" id="PTHR44051:SF21">
    <property type="entry name" value="GLUTATHIONE S-TRANSFERASE FAMILY PROTEIN"/>
    <property type="match status" value="1"/>
</dbReference>
<dbReference type="PROSITE" id="PS50404">
    <property type="entry name" value="GST_NTER"/>
    <property type="match status" value="1"/>
</dbReference>
<gene>
    <name evidence="4" type="ORF">GCM10017621_29070</name>
</gene>
<feature type="region of interest" description="Disordered" evidence="1">
    <location>
        <begin position="32"/>
        <end position="51"/>
    </location>
</feature>
<evidence type="ECO:0000256" key="1">
    <source>
        <dbReference type="SAM" id="MobiDB-lite"/>
    </source>
</evidence>
<dbReference type="SFLD" id="SFLDG00358">
    <property type="entry name" value="Main_(cytGST)"/>
    <property type="match status" value="1"/>
</dbReference>
<name>A0A9W6MPX5_9PROT</name>
<dbReference type="AlphaFoldDB" id="A0A9W6MPX5"/>
<dbReference type="CDD" id="cd03207">
    <property type="entry name" value="GST_C_8"/>
    <property type="match status" value="1"/>
</dbReference>
<protein>
    <submittedName>
        <fullName evidence="4">Glutathione S-transferase</fullName>
    </submittedName>
</protein>
<dbReference type="SFLD" id="SFLDG01150">
    <property type="entry name" value="Main.1:_Beta-like"/>
    <property type="match status" value="1"/>
</dbReference>
<dbReference type="Proteomes" id="UP001143486">
    <property type="component" value="Unassembled WGS sequence"/>
</dbReference>
<dbReference type="InterPro" id="IPR010987">
    <property type="entry name" value="Glutathione-S-Trfase_C-like"/>
</dbReference>
<keyword evidence="5" id="KW-1185">Reference proteome</keyword>
<dbReference type="CDD" id="cd03046">
    <property type="entry name" value="GST_N_GTT1_like"/>
    <property type="match status" value="1"/>
</dbReference>
<reference evidence="4" key="2">
    <citation type="submission" date="2023-01" db="EMBL/GenBank/DDBJ databases">
        <authorList>
            <person name="Sun Q."/>
            <person name="Evtushenko L."/>
        </authorList>
    </citation>
    <scope>NUCLEOTIDE SEQUENCE</scope>
    <source>
        <strain evidence="4">VKM B-1513</strain>
    </source>
</reference>
<accession>A0A9W6MPX5</accession>
<reference evidence="4" key="1">
    <citation type="journal article" date="2014" name="Int. J. Syst. Evol. Microbiol.">
        <title>Complete genome sequence of Corynebacterium casei LMG S-19264T (=DSM 44701T), isolated from a smear-ripened cheese.</title>
        <authorList>
            <consortium name="US DOE Joint Genome Institute (JGI-PGF)"/>
            <person name="Walter F."/>
            <person name="Albersmeier A."/>
            <person name="Kalinowski J."/>
            <person name="Ruckert C."/>
        </authorList>
    </citation>
    <scope>NUCLEOTIDE SEQUENCE</scope>
    <source>
        <strain evidence="4">VKM B-1513</strain>
    </source>
</reference>
<evidence type="ECO:0000313" key="5">
    <source>
        <dbReference type="Proteomes" id="UP001143486"/>
    </source>
</evidence>
<evidence type="ECO:0000313" key="4">
    <source>
        <dbReference type="EMBL" id="GLK53399.1"/>
    </source>
</evidence>
<proteinExistence type="predicted"/>
<organism evidence="4 5">
    <name type="scientific">Maricaulis virginensis</name>
    <dbReference type="NCBI Taxonomy" id="144022"/>
    <lineage>
        <taxon>Bacteria</taxon>
        <taxon>Pseudomonadati</taxon>
        <taxon>Pseudomonadota</taxon>
        <taxon>Alphaproteobacteria</taxon>
        <taxon>Maricaulales</taxon>
        <taxon>Maricaulaceae</taxon>
        <taxon>Maricaulis</taxon>
    </lineage>
</organism>
<evidence type="ECO:0000259" key="2">
    <source>
        <dbReference type="PROSITE" id="PS50404"/>
    </source>
</evidence>
<feature type="domain" description="GST C-terminal" evidence="3">
    <location>
        <begin position="87"/>
        <end position="201"/>
    </location>
</feature>
<comment type="caution">
    <text evidence="4">The sequence shown here is derived from an EMBL/GenBank/DDBJ whole genome shotgun (WGS) entry which is preliminary data.</text>
</comment>
<dbReference type="PROSITE" id="PS50405">
    <property type="entry name" value="GST_CTER"/>
    <property type="match status" value="1"/>
</dbReference>
<evidence type="ECO:0000259" key="3">
    <source>
        <dbReference type="PROSITE" id="PS50405"/>
    </source>
</evidence>
<dbReference type="InterPro" id="IPR036249">
    <property type="entry name" value="Thioredoxin-like_sf"/>
</dbReference>
<dbReference type="SUPFAM" id="SSF52833">
    <property type="entry name" value="Thioredoxin-like"/>
    <property type="match status" value="1"/>
</dbReference>
<dbReference type="InterPro" id="IPR004045">
    <property type="entry name" value="Glutathione_S-Trfase_N"/>
</dbReference>
<dbReference type="EMBL" id="BSFE01000010">
    <property type="protein sequence ID" value="GLK53399.1"/>
    <property type="molecule type" value="Genomic_DNA"/>
</dbReference>
<dbReference type="SFLD" id="SFLDS00019">
    <property type="entry name" value="Glutathione_Transferase_(cytos"/>
    <property type="match status" value="1"/>
</dbReference>
<dbReference type="Pfam" id="PF02798">
    <property type="entry name" value="GST_N"/>
    <property type="match status" value="1"/>
</dbReference>
<dbReference type="Gene3D" id="1.20.1050.10">
    <property type="match status" value="1"/>
</dbReference>
<feature type="domain" description="GST N-terminal" evidence="2">
    <location>
        <begin position="1"/>
        <end position="81"/>
    </location>
</feature>
<dbReference type="InterPro" id="IPR040079">
    <property type="entry name" value="Glutathione_S-Trfase"/>
</dbReference>
<sequence>MPTLYHSPMSRSSGIVTLIDELGADVEIREVTIPRQDGTGGPDPANPHPEKKVPFLVDGDETVRERGAIVLYLTDKYPEAGLGPIEGEPGRGAYLSWLFYYQGVMEPVFILHWAGLSHPAITASIRDMDTMLARLNDALEKGPYLLGEQYSAADLLCSSPFQWFSDLLPDNPKIRDWVARCADRPAVKRTLERDAAVLQPG</sequence>
<dbReference type="Pfam" id="PF13410">
    <property type="entry name" value="GST_C_2"/>
    <property type="match status" value="1"/>
</dbReference>
<dbReference type="SUPFAM" id="SSF47616">
    <property type="entry name" value="GST C-terminal domain-like"/>
    <property type="match status" value="1"/>
</dbReference>